<feature type="domain" description="Protein kinase" evidence="8">
    <location>
        <begin position="87"/>
        <end position="322"/>
    </location>
</feature>
<protein>
    <submittedName>
        <fullName evidence="9">Serine/threonine-protein kinase-like protein</fullName>
    </submittedName>
</protein>
<dbReference type="AlphaFoldDB" id="A0A2I0VHX6"/>
<evidence type="ECO:0000256" key="2">
    <source>
        <dbReference type="ARBA" id="ARBA00022741"/>
    </source>
</evidence>
<keyword evidence="7" id="KW-0812">Transmembrane</keyword>
<dbReference type="InterPro" id="IPR011009">
    <property type="entry name" value="Kinase-like_dom_sf"/>
</dbReference>
<dbReference type="PROSITE" id="PS00107">
    <property type="entry name" value="PROTEIN_KINASE_ATP"/>
    <property type="match status" value="1"/>
</dbReference>
<keyword evidence="10" id="KW-1185">Reference proteome</keyword>
<reference evidence="9 10" key="1">
    <citation type="journal article" date="2016" name="Sci. Rep.">
        <title>The Dendrobium catenatum Lindl. genome sequence provides insights into polysaccharide synthase, floral development and adaptive evolution.</title>
        <authorList>
            <person name="Zhang G.Q."/>
            <person name="Xu Q."/>
            <person name="Bian C."/>
            <person name="Tsai W.C."/>
            <person name="Yeh C.M."/>
            <person name="Liu K.W."/>
            <person name="Yoshida K."/>
            <person name="Zhang L.S."/>
            <person name="Chang S.B."/>
            <person name="Chen F."/>
            <person name="Shi Y."/>
            <person name="Su Y.Y."/>
            <person name="Zhang Y.Q."/>
            <person name="Chen L.J."/>
            <person name="Yin Y."/>
            <person name="Lin M."/>
            <person name="Huang H."/>
            <person name="Deng H."/>
            <person name="Wang Z.W."/>
            <person name="Zhu S.L."/>
            <person name="Zhao X."/>
            <person name="Deng C."/>
            <person name="Niu S.C."/>
            <person name="Huang J."/>
            <person name="Wang M."/>
            <person name="Liu G.H."/>
            <person name="Yang H.J."/>
            <person name="Xiao X.J."/>
            <person name="Hsiao Y.Y."/>
            <person name="Wu W.L."/>
            <person name="Chen Y.Y."/>
            <person name="Mitsuda N."/>
            <person name="Ohme-Takagi M."/>
            <person name="Luo Y.B."/>
            <person name="Van de Peer Y."/>
            <person name="Liu Z.J."/>
        </authorList>
    </citation>
    <scope>NUCLEOTIDE SEQUENCE [LARGE SCALE GENOMIC DNA]</scope>
    <source>
        <tissue evidence="9">The whole plant</tissue>
    </source>
</reference>
<evidence type="ECO:0000256" key="1">
    <source>
        <dbReference type="ARBA" id="ARBA00022679"/>
    </source>
</evidence>
<dbReference type="OrthoDB" id="4062651at2759"/>
<keyword evidence="7" id="KW-1133">Transmembrane helix</keyword>
<proteinExistence type="inferred from homology"/>
<name>A0A2I0VHX6_9ASPA</name>
<dbReference type="SMART" id="SM00220">
    <property type="entry name" value="S_TKc"/>
    <property type="match status" value="1"/>
</dbReference>
<evidence type="ECO:0000256" key="4">
    <source>
        <dbReference type="ARBA" id="ARBA00022840"/>
    </source>
</evidence>
<keyword evidence="1" id="KW-0808">Transferase</keyword>
<dbReference type="InterPro" id="IPR000719">
    <property type="entry name" value="Prot_kinase_dom"/>
</dbReference>
<feature type="binding site" evidence="5">
    <location>
        <position position="117"/>
    </location>
    <ligand>
        <name>ATP</name>
        <dbReference type="ChEBI" id="CHEBI:30616"/>
    </ligand>
</feature>
<dbReference type="PROSITE" id="PS50011">
    <property type="entry name" value="PROTEIN_KINASE_DOM"/>
    <property type="match status" value="1"/>
</dbReference>
<organism evidence="9 10">
    <name type="scientific">Dendrobium catenatum</name>
    <dbReference type="NCBI Taxonomy" id="906689"/>
    <lineage>
        <taxon>Eukaryota</taxon>
        <taxon>Viridiplantae</taxon>
        <taxon>Streptophyta</taxon>
        <taxon>Embryophyta</taxon>
        <taxon>Tracheophyta</taxon>
        <taxon>Spermatophyta</taxon>
        <taxon>Magnoliopsida</taxon>
        <taxon>Liliopsida</taxon>
        <taxon>Asparagales</taxon>
        <taxon>Orchidaceae</taxon>
        <taxon>Epidendroideae</taxon>
        <taxon>Malaxideae</taxon>
        <taxon>Dendrobiinae</taxon>
        <taxon>Dendrobium</taxon>
    </lineage>
</organism>
<dbReference type="PANTHER" id="PTHR46146:SF23">
    <property type="entry name" value="PROTEIN KINASE DOMAIN-CONTAINING PROTEIN"/>
    <property type="match status" value="1"/>
</dbReference>
<dbReference type="GO" id="GO:0005524">
    <property type="term" value="F:ATP binding"/>
    <property type="evidence" value="ECO:0007669"/>
    <property type="project" value="UniProtKB-UniRule"/>
</dbReference>
<dbReference type="Proteomes" id="UP000233837">
    <property type="component" value="Unassembled WGS sequence"/>
</dbReference>
<feature type="transmembrane region" description="Helical" evidence="7">
    <location>
        <begin position="20"/>
        <end position="44"/>
    </location>
</feature>
<evidence type="ECO:0000256" key="7">
    <source>
        <dbReference type="SAM" id="Phobius"/>
    </source>
</evidence>
<gene>
    <name evidence="9" type="ORF">MA16_Dca023994</name>
</gene>
<evidence type="ECO:0000256" key="5">
    <source>
        <dbReference type="PROSITE-ProRule" id="PRU10141"/>
    </source>
</evidence>
<dbReference type="SUPFAM" id="SSF56112">
    <property type="entry name" value="Protein kinase-like (PK-like)"/>
    <property type="match status" value="1"/>
</dbReference>
<dbReference type="Pfam" id="PF00069">
    <property type="entry name" value="Pkinase"/>
    <property type="match status" value="1"/>
</dbReference>
<sequence>MSRKSINIHTISLSFSTKVLWNLASHTLLLSITFNLPFILSFPLPHDLYSSPLSLHIYPPKAFEFFKEELKMREFSYDEVKAATKDFSLDHLIGKGSHGCVYKAILDGGKAVLAVKKPSVVAPAHIDNEIDILSSYNSRYIVNLVGVVTNQGGSQLLLLDYMPNGSLEKFLPSRPNQSELAWRASVAIQVGRALIGLHRANPPIIHRDVKSANILFDERWRARLADFSLAVRSGGPGRPAAGTMGYIDPGYIGPGELRPGVDVFSFGVVMMELVSGRRAMEMREVGEGMVGRMAALALRCVATDDGRRPGMEEVVEELERAVERVWWPLEVVRRWVRRGLKRRGGRRVKVVRGATRIVCRKHLIEDGDENGN</sequence>
<keyword evidence="2 5" id="KW-0547">Nucleotide-binding</keyword>
<dbReference type="InterPro" id="IPR017441">
    <property type="entry name" value="Protein_kinase_ATP_BS"/>
</dbReference>
<dbReference type="Gene3D" id="1.10.510.10">
    <property type="entry name" value="Transferase(Phosphotransferase) domain 1"/>
    <property type="match status" value="1"/>
</dbReference>
<keyword evidence="4 5" id="KW-0067">ATP-binding</keyword>
<keyword evidence="3 9" id="KW-0418">Kinase</keyword>
<evidence type="ECO:0000313" key="9">
    <source>
        <dbReference type="EMBL" id="PKU63010.1"/>
    </source>
</evidence>
<keyword evidence="7" id="KW-0472">Membrane</keyword>
<comment type="similarity">
    <text evidence="6">Belongs to the protein kinase superfamily.</text>
</comment>
<evidence type="ECO:0000259" key="8">
    <source>
        <dbReference type="PROSITE" id="PS50011"/>
    </source>
</evidence>
<keyword evidence="6" id="KW-0723">Serine/threonine-protein kinase</keyword>
<dbReference type="PROSITE" id="PS00108">
    <property type="entry name" value="PROTEIN_KINASE_ST"/>
    <property type="match status" value="1"/>
</dbReference>
<evidence type="ECO:0000256" key="6">
    <source>
        <dbReference type="RuleBase" id="RU000304"/>
    </source>
</evidence>
<dbReference type="EMBL" id="KZ503542">
    <property type="protein sequence ID" value="PKU63010.1"/>
    <property type="molecule type" value="Genomic_DNA"/>
</dbReference>
<dbReference type="PANTHER" id="PTHR46146">
    <property type="entry name" value="SERINE/THREONINE-PROTEIN KINASE-LIKE PROTEIN CCR4"/>
    <property type="match status" value="1"/>
</dbReference>
<accession>A0A2I0VHX6</accession>
<evidence type="ECO:0000313" key="10">
    <source>
        <dbReference type="Proteomes" id="UP000233837"/>
    </source>
</evidence>
<dbReference type="InterPro" id="IPR008271">
    <property type="entry name" value="Ser/Thr_kinase_AS"/>
</dbReference>
<reference evidence="9 10" key="2">
    <citation type="journal article" date="2017" name="Nature">
        <title>The Apostasia genome and the evolution of orchids.</title>
        <authorList>
            <person name="Zhang G.Q."/>
            <person name="Liu K.W."/>
            <person name="Li Z."/>
            <person name="Lohaus R."/>
            <person name="Hsiao Y.Y."/>
            <person name="Niu S.C."/>
            <person name="Wang J.Y."/>
            <person name="Lin Y.C."/>
            <person name="Xu Q."/>
            <person name="Chen L.J."/>
            <person name="Yoshida K."/>
            <person name="Fujiwara S."/>
            <person name="Wang Z.W."/>
            <person name="Zhang Y.Q."/>
            <person name="Mitsuda N."/>
            <person name="Wang M."/>
            <person name="Liu G.H."/>
            <person name="Pecoraro L."/>
            <person name="Huang H.X."/>
            <person name="Xiao X.J."/>
            <person name="Lin M."/>
            <person name="Wu X.Y."/>
            <person name="Wu W.L."/>
            <person name="Chen Y.Y."/>
            <person name="Chang S.B."/>
            <person name="Sakamoto S."/>
            <person name="Ohme-Takagi M."/>
            <person name="Yagi M."/>
            <person name="Zeng S.J."/>
            <person name="Shen C.Y."/>
            <person name="Yeh C.M."/>
            <person name="Luo Y.B."/>
            <person name="Tsai W.C."/>
            <person name="Van de Peer Y."/>
            <person name="Liu Z.J."/>
        </authorList>
    </citation>
    <scope>NUCLEOTIDE SEQUENCE [LARGE SCALE GENOMIC DNA]</scope>
    <source>
        <tissue evidence="9">The whole plant</tissue>
    </source>
</reference>
<dbReference type="GO" id="GO:0004674">
    <property type="term" value="F:protein serine/threonine kinase activity"/>
    <property type="evidence" value="ECO:0007669"/>
    <property type="project" value="UniProtKB-KW"/>
</dbReference>
<evidence type="ECO:0000256" key="3">
    <source>
        <dbReference type="ARBA" id="ARBA00022777"/>
    </source>
</evidence>